<evidence type="ECO:0000313" key="2">
    <source>
        <dbReference type="EMBL" id="KAJ8889020.1"/>
    </source>
</evidence>
<dbReference type="PANTHER" id="PTHR45749">
    <property type="match status" value="1"/>
</dbReference>
<evidence type="ECO:0000259" key="1">
    <source>
        <dbReference type="Pfam" id="PF05699"/>
    </source>
</evidence>
<organism evidence="2 3">
    <name type="scientific">Dryococelus australis</name>
    <dbReference type="NCBI Taxonomy" id="614101"/>
    <lineage>
        <taxon>Eukaryota</taxon>
        <taxon>Metazoa</taxon>
        <taxon>Ecdysozoa</taxon>
        <taxon>Arthropoda</taxon>
        <taxon>Hexapoda</taxon>
        <taxon>Insecta</taxon>
        <taxon>Pterygota</taxon>
        <taxon>Neoptera</taxon>
        <taxon>Polyneoptera</taxon>
        <taxon>Phasmatodea</taxon>
        <taxon>Verophasmatodea</taxon>
        <taxon>Anareolatae</taxon>
        <taxon>Phasmatidae</taxon>
        <taxon>Eurycanthinae</taxon>
        <taxon>Dryococelus</taxon>
    </lineage>
</organism>
<dbReference type="InterPro" id="IPR008906">
    <property type="entry name" value="HATC_C_dom"/>
</dbReference>
<comment type="caution">
    <text evidence="2">The sequence shown here is derived from an EMBL/GenBank/DDBJ whole genome shotgun (WGS) entry which is preliminary data.</text>
</comment>
<keyword evidence="3" id="KW-1185">Reference proteome</keyword>
<protein>
    <recommendedName>
        <fullName evidence="1">HAT C-terminal dimerisation domain-containing protein</fullName>
    </recommendedName>
</protein>
<dbReference type="Pfam" id="PF05699">
    <property type="entry name" value="Dimer_Tnp_hAT"/>
    <property type="match status" value="1"/>
</dbReference>
<evidence type="ECO:0000313" key="3">
    <source>
        <dbReference type="Proteomes" id="UP001159363"/>
    </source>
</evidence>
<dbReference type="PANTHER" id="PTHR45749:SF21">
    <property type="entry name" value="DUF4371 DOMAIN-CONTAINING PROTEIN"/>
    <property type="match status" value="1"/>
</dbReference>
<name>A0ABQ9HXB2_9NEOP</name>
<dbReference type="Proteomes" id="UP001159363">
    <property type="component" value="Chromosome 3"/>
</dbReference>
<reference evidence="2 3" key="1">
    <citation type="submission" date="2023-02" db="EMBL/GenBank/DDBJ databases">
        <title>LHISI_Scaffold_Assembly.</title>
        <authorList>
            <person name="Stuart O.P."/>
            <person name="Cleave R."/>
            <person name="Magrath M.J.L."/>
            <person name="Mikheyev A.S."/>
        </authorList>
    </citation>
    <scope>NUCLEOTIDE SEQUENCE [LARGE SCALE GENOMIC DNA]</scope>
    <source>
        <strain evidence="2">Daus_M_001</strain>
        <tissue evidence="2">Leg muscle</tissue>
    </source>
</reference>
<gene>
    <name evidence="2" type="ORF">PR048_008514</name>
</gene>
<dbReference type="EMBL" id="JARBHB010000003">
    <property type="protein sequence ID" value="KAJ8889020.1"/>
    <property type="molecule type" value="Genomic_DNA"/>
</dbReference>
<proteinExistence type="predicted"/>
<sequence>MQKLVKIFLPKYFHYLRNQIPLEDCRAQGYDNGSNMCGKHERLSCIDERSVIIQAKGISREVEVNLINNLQQEIQKLGFSWADILQESRLVTQEMELPPFFFFPFKKRNRLHSIATPDASEQLTAEDKFKTCVVYKLFRPVLKYSSLSEKELKVKAEDLVRQLKSDLPVNLCDEIVHLKHISSVVFESKIEVDPLKLLNSIHEKNLEPVIMNVCIALRLFCTLPFTVASAERAFSKLGNVLSTWQRPSMSQQRLNSLSLLAIEHSLASTLDFTES</sequence>
<accession>A0ABQ9HXB2</accession>
<feature type="domain" description="HAT C-terminal dimerisation" evidence="1">
    <location>
        <begin position="191"/>
        <end position="265"/>
    </location>
</feature>